<dbReference type="SMART" id="SM00091">
    <property type="entry name" value="PAS"/>
    <property type="match status" value="3"/>
</dbReference>
<dbReference type="InterPro" id="IPR011006">
    <property type="entry name" value="CheY-like_superfamily"/>
</dbReference>
<dbReference type="Pfam" id="PF02518">
    <property type="entry name" value="HATPase_c"/>
    <property type="match status" value="1"/>
</dbReference>
<organism evidence="10 11">
    <name type="scientific">Frateuria flava</name>
    <dbReference type="NCBI Taxonomy" id="2821489"/>
    <lineage>
        <taxon>Bacteria</taxon>
        <taxon>Pseudomonadati</taxon>
        <taxon>Pseudomonadota</taxon>
        <taxon>Gammaproteobacteria</taxon>
        <taxon>Lysobacterales</taxon>
        <taxon>Rhodanobacteraceae</taxon>
        <taxon>Frateuria</taxon>
    </lineage>
</organism>
<dbReference type="InterPro" id="IPR036097">
    <property type="entry name" value="HisK_dim/P_sf"/>
</dbReference>
<reference evidence="10 11" key="1">
    <citation type="submission" date="2021-04" db="EMBL/GenBank/DDBJ databases">
        <authorList>
            <person name="Huq M.A."/>
        </authorList>
    </citation>
    <scope>NUCLEOTIDE SEQUENCE [LARGE SCALE GENOMIC DNA]</scope>
    <source>
        <strain evidence="10 11">MAH-13</strain>
    </source>
</reference>
<accession>A0ABS4DP09</accession>
<proteinExistence type="predicted"/>
<dbReference type="InterPro" id="IPR003018">
    <property type="entry name" value="GAF"/>
</dbReference>
<keyword evidence="5" id="KW-0418">Kinase</keyword>
<evidence type="ECO:0000313" key="10">
    <source>
        <dbReference type="EMBL" id="MBP1474802.1"/>
    </source>
</evidence>
<dbReference type="InterPro" id="IPR013655">
    <property type="entry name" value="PAS_fold_3"/>
</dbReference>
<dbReference type="Proteomes" id="UP000823790">
    <property type="component" value="Unassembled WGS sequence"/>
</dbReference>
<keyword evidence="11" id="KW-1185">Reference proteome</keyword>
<evidence type="ECO:0000256" key="1">
    <source>
        <dbReference type="ARBA" id="ARBA00000085"/>
    </source>
</evidence>
<dbReference type="Gene3D" id="3.30.450.20">
    <property type="entry name" value="PAS domain"/>
    <property type="match status" value="4"/>
</dbReference>
<dbReference type="CDD" id="cd00082">
    <property type="entry name" value="HisKA"/>
    <property type="match status" value="1"/>
</dbReference>
<dbReference type="InterPro" id="IPR004358">
    <property type="entry name" value="Sig_transdc_His_kin-like_C"/>
</dbReference>
<dbReference type="SMART" id="SM00086">
    <property type="entry name" value="PAC"/>
    <property type="match status" value="4"/>
</dbReference>
<evidence type="ECO:0000256" key="5">
    <source>
        <dbReference type="ARBA" id="ARBA00022777"/>
    </source>
</evidence>
<dbReference type="CDD" id="cd00130">
    <property type="entry name" value="PAS"/>
    <property type="match status" value="3"/>
</dbReference>
<dbReference type="RefSeq" id="WP_209620317.1">
    <property type="nucleotide sequence ID" value="NZ_JAGJRS010000021.1"/>
</dbReference>
<dbReference type="PROSITE" id="PS50110">
    <property type="entry name" value="RESPONSE_REGULATORY"/>
    <property type="match status" value="1"/>
</dbReference>
<dbReference type="SUPFAM" id="SSF52172">
    <property type="entry name" value="CheY-like"/>
    <property type="match status" value="1"/>
</dbReference>
<dbReference type="InterPro" id="IPR029016">
    <property type="entry name" value="GAF-like_dom_sf"/>
</dbReference>
<keyword evidence="4" id="KW-0808">Transferase</keyword>
<feature type="modified residue" description="4-aspartylphosphate" evidence="6">
    <location>
        <position position="1034"/>
    </location>
</feature>
<dbReference type="Gene3D" id="2.10.70.100">
    <property type="match status" value="1"/>
</dbReference>
<comment type="catalytic activity">
    <reaction evidence="1">
        <text>ATP + protein L-histidine = ADP + protein N-phospho-L-histidine.</text>
        <dbReference type="EC" id="2.7.13.3"/>
    </reaction>
</comment>
<dbReference type="Gene3D" id="3.40.50.2300">
    <property type="match status" value="1"/>
</dbReference>
<dbReference type="SMART" id="SM00388">
    <property type="entry name" value="HisKA"/>
    <property type="match status" value="1"/>
</dbReference>
<dbReference type="InterPro" id="IPR035965">
    <property type="entry name" value="PAS-like_dom_sf"/>
</dbReference>
<evidence type="ECO:0000259" key="7">
    <source>
        <dbReference type="PROSITE" id="PS50109"/>
    </source>
</evidence>
<dbReference type="PRINTS" id="PR00344">
    <property type="entry name" value="BCTRLSENSOR"/>
</dbReference>
<dbReference type="SUPFAM" id="SSF47384">
    <property type="entry name" value="Homodimeric domain of signal transducing histidine kinase"/>
    <property type="match status" value="1"/>
</dbReference>
<dbReference type="InterPro" id="IPR000014">
    <property type="entry name" value="PAS"/>
</dbReference>
<protein>
    <recommendedName>
        <fullName evidence="2">histidine kinase</fullName>
        <ecNumber evidence="2">2.7.13.3</ecNumber>
    </recommendedName>
</protein>
<dbReference type="PANTHER" id="PTHR43065:SF49">
    <property type="entry name" value="HISTIDINE KINASE"/>
    <property type="match status" value="1"/>
</dbReference>
<dbReference type="Gene3D" id="3.30.450.40">
    <property type="match status" value="1"/>
</dbReference>
<feature type="domain" description="PAC" evidence="9">
    <location>
        <begin position="532"/>
        <end position="584"/>
    </location>
</feature>
<evidence type="ECO:0000256" key="2">
    <source>
        <dbReference type="ARBA" id="ARBA00012438"/>
    </source>
</evidence>
<evidence type="ECO:0000256" key="6">
    <source>
        <dbReference type="PROSITE-ProRule" id="PRU00169"/>
    </source>
</evidence>
<gene>
    <name evidence="10" type="ORF">J7I44_10875</name>
</gene>
<dbReference type="Pfam" id="PF00512">
    <property type="entry name" value="HisKA"/>
    <property type="match status" value="1"/>
</dbReference>
<dbReference type="Pfam" id="PF13185">
    <property type="entry name" value="GAF_2"/>
    <property type="match status" value="1"/>
</dbReference>
<evidence type="ECO:0000256" key="4">
    <source>
        <dbReference type="ARBA" id="ARBA00022679"/>
    </source>
</evidence>
<dbReference type="NCBIfam" id="TIGR00229">
    <property type="entry name" value="sensory_box"/>
    <property type="match status" value="3"/>
</dbReference>
<dbReference type="InterPro" id="IPR003661">
    <property type="entry name" value="HisK_dim/P_dom"/>
</dbReference>
<dbReference type="InterPro" id="IPR001610">
    <property type="entry name" value="PAC"/>
</dbReference>
<evidence type="ECO:0000256" key="3">
    <source>
        <dbReference type="ARBA" id="ARBA00022553"/>
    </source>
</evidence>
<dbReference type="PANTHER" id="PTHR43065">
    <property type="entry name" value="SENSOR HISTIDINE KINASE"/>
    <property type="match status" value="1"/>
</dbReference>
<feature type="domain" description="Response regulatory" evidence="8">
    <location>
        <begin position="984"/>
        <end position="1094"/>
    </location>
</feature>
<dbReference type="SMART" id="SM00387">
    <property type="entry name" value="HATPase_c"/>
    <property type="match status" value="1"/>
</dbReference>
<dbReference type="Pfam" id="PF08447">
    <property type="entry name" value="PAS_3"/>
    <property type="match status" value="1"/>
</dbReference>
<evidence type="ECO:0000259" key="8">
    <source>
        <dbReference type="PROSITE" id="PS50110"/>
    </source>
</evidence>
<dbReference type="SUPFAM" id="SSF55781">
    <property type="entry name" value="GAF domain-like"/>
    <property type="match status" value="1"/>
</dbReference>
<dbReference type="InterPro" id="IPR003594">
    <property type="entry name" value="HATPase_dom"/>
</dbReference>
<dbReference type="PROSITE" id="PS50113">
    <property type="entry name" value="PAC"/>
    <property type="match status" value="2"/>
</dbReference>
<dbReference type="EC" id="2.7.13.3" evidence="2"/>
<dbReference type="Gene3D" id="3.30.565.10">
    <property type="entry name" value="Histidine kinase-like ATPase, C-terminal domain"/>
    <property type="match status" value="1"/>
</dbReference>
<sequence length="1096" mass="118325">MPEPHSCATLAAELAGAGETGALIAARDWSQSPLGPLESWPSSLRVALGIVLRAPSPMALSWGEQGILLYNDGYAALAGSRHPAALGASTFDVWPEAAELNARVQATVLAGGTLSYRDMEMTLARGGPPRQALFHVDYSPVYDEMGRPAGVLCVALETTGRVVSERHNAILLRLEEALRGLAEPRAIMDATVDVLGRQLGASRAGYSEVQDDDRTIVCESCYADGVAPLLGTFHLEDFGAASVARQRGGATEIVDDIASDSAQQQATWAAIDARAFISVPLVRDGRLQASLYVNARQPRHWSSAEIALVEATAVRSWNAVQRAIAERALRESDARFRVVAELSPDAILITRNHVFAWANAAAARLHGMDSPQQLIGRSPLDFCEPEARPVVLQNMDRILSGQRLERATLVLVRADGTRVPVEGSASLVTWEGQPATEVLLRDVTERKAAEDALRASAQRLRLAMDAGRLAEVTLRVKPLAIVSHSPAFAQLMGHPPSTQLTADDFREQCHPDDFDRLIAEREAFLVSGEEYYQSEQRIVLPDGRIRWLYGRGRLSRDADGRPSELTAVFLDDSERKRAELALRDLNDTLEYQVAERTNELRVNQARMRGAFETSYVLQGLVSPEGIVMDANRTALLAIGCRREQVLGRPLWETAWFTGTPGMPEVVREWVALAAQGHRLRREARLNLADGWRWFDFSMRPLVDANGVVTGIMPEAVETTERRQAEEALRQSQKLEAMGQLTGGVAHDFNNLLTPILGGLDMLQQRGLGGPREQRLIDGALKSAERARMLVQRLLAFARRQPLKACAVDIGKLLHGMADLIASTLGPQIHVAVQVDEPLPAARADPNQLEMALLNLAVNARDAMPEGGTLRLAASVVEIGPGHRSRLPLATYVCLSVADTGTGMDEATMTRAIEPFFSTKGLGKGTGLGLSMAHGLASQLGGALLLQSTPGLGTKVQMLLPISSEPPGVSQAMPETAEPVSTSDTALLVDDEDLVRASTAAMLAELGYTVVQAGSAEEALRSVHAGLRPDLLVTDHLMPGTSGTELAHELRALLPALPVLVISGYTDVADVAPELARLTKPFRKADLAASLEALLLR</sequence>
<evidence type="ECO:0000313" key="11">
    <source>
        <dbReference type="Proteomes" id="UP000823790"/>
    </source>
</evidence>
<dbReference type="InterPro" id="IPR001789">
    <property type="entry name" value="Sig_transdc_resp-reg_receiver"/>
</dbReference>
<dbReference type="InterPro" id="IPR005467">
    <property type="entry name" value="His_kinase_dom"/>
</dbReference>
<dbReference type="Gene3D" id="1.10.287.130">
    <property type="match status" value="1"/>
</dbReference>
<evidence type="ECO:0000259" key="9">
    <source>
        <dbReference type="PROSITE" id="PS50113"/>
    </source>
</evidence>
<dbReference type="Pfam" id="PF00072">
    <property type="entry name" value="Response_reg"/>
    <property type="match status" value="1"/>
</dbReference>
<comment type="caution">
    <text evidence="10">The sequence shown here is derived from an EMBL/GenBank/DDBJ whole genome shotgun (WGS) entry which is preliminary data.</text>
</comment>
<dbReference type="EMBL" id="JAGJRS010000021">
    <property type="protein sequence ID" value="MBP1474802.1"/>
    <property type="molecule type" value="Genomic_DNA"/>
</dbReference>
<feature type="domain" description="PAC" evidence="9">
    <location>
        <begin position="679"/>
        <end position="730"/>
    </location>
</feature>
<keyword evidence="3 6" id="KW-0597">Phosphoprotein</keyword>
<dbReference type="InterPro" id="IPR000700">
    <property type="entry name" value="PAS-assoc_C"/>
</dbReference>
<dbReference type="SUPFAM" id="SSF55874">
    <property type="entry name" value="ATPase domain of HSP90 chaperone/DNA topoisomerase II/histidine kinase"/>
    <property type="match status" value="1"/>
</dbReference>
<dbReference type="PROSITE" id="PS50109">
    <property type="entry name" value="HIS_KIN"/>
    <property type="match status" value="1"/>
</dbReference>
<dbReference type="InterPro" id="IPR036890">
    <property type="entry name" value="HATPase_C_sf"/>
</dbReference>
<dbReference type="SMART" id="SM00065">
    <property type="entry name" value="GAF"/>
    <property type="match status" value="1"/>
</dbReference>
<dbReference type="InterPro" id="IPR013656">
    <property type="entry name" value="PAS_4"/>
</dbReference>
<feature type="domain" description="Histidine kinase" evidence="7">
    <location>
        <begin position="743"/>
        <end position="963"/>
    </location>
</feature>
<dbReference type="SUPFAM" id="SSF55785">
    <property type="entry name" value="PYP-like sensor domain (PAS domain)"/>
    <property type="match status" value="4"/>
</dbReference>
<dbReference type="Pfam" id="PF13426">
    <property type="entry name" value="PAS_9"/>
    <property type="match status" value="1"/>
</dbReference>
<name>A0ABS4DP09_9GAMM</name>
<dbReference type="Pfam" id="PF08448">
    <property type="entry name" value="PAS_4"/>
    <property type="match status" value="2"/>
</dbReference>
<dbReference type="SMART" id="SM00448">
    <property type="entry name" value="REC"/>
    <property type="match status" value="1"/>
</dbReference>